<dbReference type="EMBL" id="SUKA01000003">
    <property type="protein sequence ID" value="TJY65945.1"/>
    <property type="molecule type" value="Genomic_DNA"/>
</dbReference>
<dbReference type="Gene3D" id="3.20.20.70">
    <property type="entry name" value="Aldolase class I"/>
    <property type="match status" value="1"/>
</dbReference>
<dbReference type="SUPFAM" id="SSF51391">
    <property type="entry name" value="Thiamin phosphate synthase"/>
    <property type="match status" value="1"/>
</dbReference>
<evidence type="ECO:0008006" key="3">
    <source>
        <dbReference type="Google" id="ProtNLM"/>
    </source>
</evidence>
<evidence type="ECO:0000313" key="1">
    <source>
        <dbReference type="EMBL" id="TJY65945.1"/>
    </source>
</evidence>
<accession>A0A4U0H2U0</accession>
<reference evidence="1 2" key="1">
    <citation type="submission" date="2019-04" db="EMBL/GenBank/DDBJ databases">
        <title>Sphingobacterium olei sp. nov., isolated from oil-contaminated soil.</title>
        <authorList>
            <person name="Liu B."/>
        </authorList>
    </citation>
    <scope>NUCLEOTIDE SEQUENCE [LARGE SCALE GENOMIC DNA]</scope>
    <source>
        <strain evidence="1 2">Y3L14</strain>
    </source>
</reference>
<comment type="caution">
    <text evidence="1">The sequence shown here is derived from an EMBL/GenBank/DDBJ whole genome shotgun (WGS) entry which is preliminary data.</text>
</comment>
<evidence type="ECO:0000313" key="2">
    <source>
        <dbReference type="Proteomes" id="UP000309872"/>
    </source>
</evidence>
<organism evidence="1 2">
    <name type="scientific">Sphingobacterium alkalisoli</name>
    <dbReference type="NCBI Taxonomy" id="1874115"/>
    <lineage>
        <taxon>Bacteria</taxon>
        <taxon>Pseudomonadati</taxon>
        <taxon>Bacteroidota</taxon>
        <taxon>Sphingobacteriia</taxon>
        <taxon>Sphingobacteriales</taxon>
        <taxon>Sphingobacteriaceae</taxon>
        <taxon>Sphingobacterium</taxon>
    </lineage>
</organism>
<sequence length="203" mass="23814">MGSIIAILPDHLLNNEHEVLLTLFESGLDDLYFRRETTREEILYVYEHIPPHFHNRLILPLVAAQWRHETGFKRYHVKEKQRSEEGLYFEKEEIDDYRFSTAIHCYSAMKTLNDRYEMILVSPLFNSMSKSGYTAMAASERMKFENSSDSIRKIGLGGINLERIIQFPEIVQSFDGIALMSGLWQVENIHATFLRIRKLWKGI</sequence>
<dbReference type="InterPro" id="IPR013785">
    <property type="entry name" value="Aldolase_TIM"/>
</dbReference>
<gene>
    <name evidence="1" type="ORF">FAZ19_12650</name>
</gene>
<dbReference type="OrthoDB" id="194683at2"/>
<dbReference type="AlphaFoldDB" id="A0A4U0H2U0"/>
<dbReference type="InterPro" id="IPR036206">
    <property type="entry name" value="ThiamineP_synth_sf"/>
</dbReference>
<keyword evidence="2" id="KW-1185">Reference proteome</keyword>
<dbReference type="RefSeq" id="WP_136821074.1">
    <property type="nucleotide sequence ID" value="NZ_BMJX01000003.1"/>
</dbReference>
<proteinExistence type="predicted"/>
<protein>
    <recommendedName>
        <fullName evidence="3">Thiamine phosphate synthase</fullName>
    </recommendedName>
</protein>
<dbReference type="Proteomes" id="UP000309872">
    <property type="component" value="Unassembled WGS sequence"/>
</dbReference>
<name>A0A4U0H2U0_9SPHI</name>